<dbReference type="AlphaFoldDB" id="A0A5B9D137"/>
<evidence type="ECO:0000313" key="2">
    <source>
        <dbReference type="Proteomes" id="UP000321311"/>
    </source>
</evidence>
<reference evidence="2" key="1">
    <citation type="submission" date="2019-07" db="EMBL/GenBank/DDBJ databases">
        <title>Bartonella kosoyii sp. nov. and Bartonella krasnovii sp. nov., two novel members of the Bartonella elizabethae complex sensu lato, isolated from black rats and wild desert rodent-fleas.</title>
        <authorList>
            <person name="Gutierrez R."/>
            <person name="Shalit T."/>
            <person name="Markus B."/>
            <person name="Yuan C."/>
            <person name="Nachum-Biala Y."/>
            <person name="Elad D."/>
            <person name="Harrus S."/>
        </authorList>
    </citation>
    <scope>NUCLEOTIDE SEQUENCE [LARGE SCALE GENOMIC DNA]</scope>
    <source>
        <strain evidence="2">OE 1-1</strain>
    </source>
</reference>
<name>A0A5B9D137_9HYPH</name>
<dbReference type="Proteomes" id="UP000321311">
    <property type="component" value="Chromosome"/>
</dbReference>
<dbReference type="OrthoDB" id="7924395at2"/>
<evidence type="ECO:0000313" key="1">
    <source>
        <dbReference type="EMBL" id="QEE11929.1"/>
    </source>
</evidence>
<proteinExistence type="predicted"/>
<accession>A0A5B9D137</accession>
<dbReference type="EMBL" id="CP031844">
    <property type="protein sequence ID" value="QEE11929.1"/>
    <property type="molecule type" value="Genomic_DNA"/>
</dbReference>
<protein>
    <submittedName>
        <fullName evidence="1">Uncharacterized protein</fullName>
    </submittedName>
</protein>
<sequence length="59" mass="6790">MVCTTNKAGLYRVVYAFLLDFRSIILIKKLKNCYTVGDFFCDADDVFHFVSHFEGTMNA</sequence>
<dbReference type="KEGG" id="barn:D1092_02660"/>
<gene>
    <name evidence="1" type="ORF">D1092_02660</name>
</gene>
<organism evidence="1 2">
    <name type="scientific">Bartonella krasnovii</name>
    <dbReference type="NCBI Taxonomy" id="2267275"/>
    <lineage>
        <taxon>Bacteria</taxon>
        <taxon>Pseudomonadati</taxon>
        <taxon>Pseudomonadota</taxon>
        <taxon>Alphaproteobacteria</taxon>
        <taxon>Hyphomicrobiales</taxon>
        <taxon>Bartonellaceae</taxon>
        <taxon>Bartonella</taxon>
    </lineage>
</organism>